<protein>
    <submittedName>
        <fullName evidence="1">Uncharacterized protein</fullName>
    </submittedName>
</protein>
<name>A0ACB0IL33_TRIPR</name>
<proteinExistence type="predicted"/>
<reference evidence="1" key="1">
    <citation type="submission" date="2023-10" db="EMBL/GenBank/DDBJ databases">
        <authorList>
            <person name="Rodriguez Cubillos JULIANA M."/>
            <person name="De Vega J."/>
        </authorList>
    </citation>
    <scope>NUCLEOTIDE SEQUENCE</scope>
</reference>
<keyword evidence="2" id="KW-1185">Reference proteome</keyword>
<dbReference type="EMBL" id="CASHSV030000001">
    <property type="protein sequence ID" value="CAJ2632914.1"/>
    <property type="molecule type" value="Genomic_DNA"/>
</dbReference>
<comment type="caution">
    <text evidence="1">The sequence shown here is derived from an EMBL/GenBank/DDBJ whole genome shotgun (WGS) entry which is preliminary data.</text>
</comment>
<organism evidence="1 2">
    <name type="scientific">Trifolium pratense</name>
    <name type="common">Red clover</name>
    <dbReference type="NCBI Taxonomy" id="57577"/>
    <lineage>
        <taxon>Eukaryota</taxon>
        <taxon>Viridiplantae</taxon>
        <taxon>Streptophyta</taxon>
        <taxon>Embryophyta</taxon>
        <taxon>Tracheophyta</taxon>
        <taxon>Spermatophyta</taxon>
        <taxon>Magnoliopsida</taxon>
        <taxon>eudicotyledons</taxon>
        <taxon>Gunneridae</taxon>
        <taxon>Pentapetalae</taxon>
        <taxon>rosids</taxon>
        <taxon>fabids</taxon>
        <taxon>Fabales</taxon>
        <taxon>Fabaceae</taxon>
        <taxon>Papilionoideae</taxon>
        <taxon>50 kb inversion clade</taxon>
        <taxon>NPAAA clade</taxon>
        <taxon>Hologalegina</taxon>
        <taxon>IRL clade</taxon>
        <taxon>Trifolieae</taxon>
        <taxon>Trifolium</taxon>
    </lineage>
</organism>
<evidence type="ECO:0000313" key="2">
    <source>
        <dbReference type="Proteomes" id="UP001177021"/>
    </source>
</evidence>
<accession>A0ACB0IL33</accession>
<dbReference type="Proteomes" id="UP001177021">
    <property type="component" value="Unassembled WGS sequence"/>
</dbReference>
<sequence length="120" mass="13463">MNSTKNATLTTVYILVNISLKAGWRQCCLKQTGPGTMAEKAYTSLLEDNPLDQVNSLNLIGEKLGEELSSIKRRVAMVKAQGNISGTIEWLNKYLEIFMADHDAWRELAEIYLSKNIILT</sequence>
<gene>
    <name evidence="1" type="ORF">MILVUS5_LOCUS4108</name>
</gene>
<evidence type="ECO:0000313" key="1">
    <source>
        <dbReference type="EMBL" id="CAJ2632914.1"/>
    </source>
</evidence>